<feature type="domain" description="HTH tetR-type" evidence="5">
    <location>
        <begin position="22"/>
        <end position="82"/>
    </location>
</feature>
<evidence type="ECO:0000256" key="3">
    <source>
        <dbReference type="ARBA" id="ARBA00023163"/>
    </source>
</evidence>
<dbReference type="InterPro" id="IPR009057">
    <property type="entry name" value="Homeodomain-like_sf"/>
</dbReference>
<dbReference type="SUPFAM" id="SSF46689">
    <property type="entry name" value="Homeodomain-like"/>
    <property type="match status" value="1"/>
</dbReference>
<organism evidence="6 7">
    <name type="scientific">Actinomadura rugatobispora</name>
    <dbReference type="NCBI Taxonomy" id="1994"/>
    <lineage>
        <taxon>Bacteria</taxon>
        <taxon>Bacillati</taxon>
        <taxon>Actinomycetota</taxon>
        <taxon>Actinomycetes</taxon>
        <taxon>Streptosporangiales</taxon>
        <taxon>Thermomonosporaceae</taxon>
        <taxon>Actinomadura</taxon>
    </lineage>
</organism>
<evidence type="ECO:0000313" key="7">
    <source>
        <dbReference type="Proteomes" id="UP001596074"/>
    </source>
</evidence>
<feature type="DNA-binding region" description="H-T-H motif" evidence="4">
    <location>
        <begin position="45"/>
        <end position="64"/>
    </location>
</feature>
<gene>
    <name evidence="6" type="ORF">ACFPZN_08595</name>
</gene>
<keyword evidence="3" id="KW-0804">Transcription</keyword>
<comment type="caution">
    <text evidence="6">The sequence shown here is derived from an EMBL/GenBank/DDBJ whole genome shotgun (WGS) entry which is preliminary data.</text>
</comment>
<sequence length="201" mass="22317">MSTPPASRAGGLAVERLPAWQRARWQRIVEAAGRVLAEQDYDDIQIRDVAEAADVARATLYRYFSSKEHLYACVLHEWSTAGRDDPESPSQGPAEERVRGYIHTVIGALERRPQFFRALIILQNASDPNAKKLMADIGEGSLARLTGLFDVLGPGRAEDTAMMLWAIIHTLTLRALFGSGEMSDVHRIADRFIDSIASDLR</sequence>
<dbReference type="PANTHER" id="PTHR30055">
    <property type="entry name" value="HTH-TYPE TRANSCRIPTIONAL REGULATOR RUTR"/>
    <property type="match status" value="1"/>
</dbReference>
<evidence type="ECO:0000256" key="2">
    <source>
        <dbReference type="ARBA" id="ARBA00023125"/>
    </source>
</evidence>
<dbReference type="RefSeq" id="WP_378281286.1">
    <property type="nucleotide sequence ID" value="NZ_JBHSON010000009.1"/>
</dbReference>
<keyword evidence="7" id="KW-1185">Reference proteome</keyword>
<dbReference type="PROSITE" id="PS50977">
    <property type="entry name" value="HTH_TETR_2"/>
    <property type="match status" value="1"/>
</dbReference>
<proteinExistence type="predicted"/>
<keyword evidence="1" id="KW-0805">Transcription regulation</keyword>
<keyword evidence="2 4" id="KW-0238">DNA-binding</keyword>
<evidence type="ECO:0000313" key="6">
    <source>
        <dbReference type="EMBL" id="MFC5745662.1"/>
    </source>
</evidence>
<evidence type="ECO:0000256" key="1">
    <source>
        <dbReference type="ARBA" id="ARBA00023015"/>
    </source>
</evidence>
<dbReference type="SUPFAM" id="SSF48498">
    <property type="entry name" value="Tetracyclin repressor-like, C-terminal domain"/>
    <property type="match status" value="1"/>
</dbReference>
<evidence type="ECO:0000256" key="4">
    <source>
        <dbReference type="PROSITE-ProRule" id="PRU00335"/>
    </source>
</evidence>
<name>A0ABW0ZTH6_9ACTN</name>
<dbReference type="PRINTS" id="PR00455">
    <property type="entry name" value="HTHTETR"/>
</dbReference>
<dbReference type="Pfam" id="PF00440">
    <property type="entry name" value="TetR_N"/>
    <property type="match status" value="1"/>
</dbReference>
<dbReference type="InterPro" id="IPR036271">
    <property type="entry name" value="Tet_transcr_reg_TetR-rel_C_sf"/>
</dbReference>
<dbReference type="PANTHER" id="PTHR30055:SF234">
    <property type="entry name" value="HTH-TYPE TRANSCRIPTIONAL REGULATOR BETI"/>
    <property type="match status" value="1"/>
</dbReference>
<dbReference type="InterPro" id="IPR001647">
    <property type="entry name" value="HTH_TetR"/>
</dbReference>
<reference evidence="7" key="1">
    <citation type="journal article" date="2019" name="Int. J. Syst. Evol. Microbiol.">
        <title>The Global Catalogue of Microorganisms (GCM) 10K type strain sequencing project: providing services to taxonomists for standard genome sequencing and annotation.</title>
        <authorList>
            <consortium name="The Broad Institute Genomics Platform"/>
            <consortium name="The Broad Institute Genome Sequencing Center for Infectious Disease"/>
            <person name="Wu L."/>
            <person name="Ma J."/>
        </authorList>
    </citation>
    <scope>NUCLEOTIDE SEQUENCE [LARGE SCALE GENOMIC DNA]</scope>
    <source>
        <strain evidence="7">KCTC 42087</strain>
    </source>
</reference>
<dbReference type="EMBL" id="JBHSON010000009">
    <property type="protein sequence ID" value="MFC5745662.1"/>
    <property type="molecule type" value="Genomic_DNA"/>
</dbReference>
<dbReference type="Proteomes" id="UP001596074">
    <property type="component" value="Unassembled WGS sequence"/>
</dbReference>
<dbReference type="Gene3D" id="1.10.357.10">
    <property type="entry name" value="Tetracycline Repressor, domain 2"/>
    <property type="match status" value="1"/>
</dbReference>
<accession>A0ABW0ZTH6</accession>
<dbReference type="InterPro" id="IPR050109">
    <property type="entry name" value="HTH-type_TetR-like_transc_reg"/>
</dbReference>
<protein>
    <submittedName>
        <fullName evidence="6">TetR/AcrR family transcriptional regulator</fullName>
    </submittedName>
</protein>
<evidence type="ECO:0000259" key="5">
    <source>
        <dbReference type="PROSITE" id="PS50977"/>
    </source>
</evidence>